<dbReference type="EMBL" id="LAZR01026950">
    <property type="protein sequence ID" value="KKL67194.1"/>
    <property type="molecule type" value="Genomic_DNA"/>
</dbReference>
<organism evidence="1">
    <name type="scientific">marine sediment metagenome</name>
    <dbReference type="NCBI Taxonomy" id="412755"/>
    <lineage>
        <taxon>unclassified sequences</taxon>
        <taxon>metagenomes</taxon>
        <taxon>ecological metagenomes</taxon>
    </lineage>
</organism>
<reference evidence="1" key="1">
    <citation type="journal article" date="2015" name="Nature">
        <title>Complex archaea that bridge the gap between prokaryotes and eukaryotes.</title>
        <authorList>
            <person name="Spang A."/>
            <person name="Saw J.H."/>
            <person name="Jorgensen S.L."/>
            <person name="Zaremba-Niedzwiedzka K."/>
            <person name="Martijn J."/>
            <person name="Lind A.E."/>
            <person name="van Eijk R."/>
            <person name="Schleper C."/>
            <person name="Guy L."/>
            <person name="Ettema T.J."/>
        </authorList>
    </citation>
    <scope>NUCLEOTIDE SEQUENCE</scope>
</reference>
<protein>
    <submittedName>
        <fullName evidence="1">Uncharacterized protein</fullName>
    </submittedName>
</protein>
<dbReference type="AlphaFoldDB" id="A0A0F9DZM8"/>
<sequence>MDDLEQRVQILEGRMKKLEGGVSTSSRTGTMDKRSKDQLSINEFLNTKKLGDDVKRTLAIAYWLDSFEDMESFNSSDLASSFRSAKFKIPLNINDKINMNVKSGRLAEEKKKKNGKKAWYITNSGVQFVETKLNKTSK</sequence>
<evidence type="ECO:0000313" key="1">
    <source>
        <dbReference type="EMBL" id="KKL67194.1"/>
    </source>
</evidence>
<proteinExistence type="predicted"/>
<name>A0A0F9DZM8_9ZZZZ</name>
<accession>A0A0F9DZM8</accession>
<comment type="caution">
    <text evidence="1">The sequence shown here is derived from an EMBL/GenBank/DDBJ whole genome shotgun (WGS) entry which is preliminary data.</text>
</comment>
<gene>
    <name evidence="1" type="ORF">LCGC14_2137400</name>
</gene>